<dbReference type="EMBL" id="CM042011">
    <property type="protein sequence ID" value="KAI3766237.1"/>
    <property type="molecule type" value="Genomic_DNA"/>
</dbReference>
<proteinExistence type="predicted"/>
<keyword evidence="2" id="KW-1185">Reference proteome</keyword>
<name>A0ACB9F546_CICIN</name>
<reference evidence="2" key="1">
    <citation type="journal article" date="2022" name="Mol. Ecol. Resour.">
        <title>The genomes of chicory, endive, great burdock and yacon provide insights into Asteraceae palaeo-polyploidization history and plant inulin production.</title>
        <authorList>
            <person name="Fan W."/>
            <person name="Wang S."/>
            <person name="Wang H."/>
            <person name="Wang A."/>
            <person name="Jiang F."/>
            <person name="Liu H."/>
            <person name="Zhao H."/>
            <person name="Xu D."/>
            <person name="Zhang Y."/>
        </authorList>
    </citation>
    <scope>NUCLEOTIDE SEQUENCE [LARGE SCALE GENOMIC DNA]</scope>
    <source>
        <strain evidence="2">cv. Punajuju</strain>
    </source>
</reference>
<dbReference type="Proteomes" id="UP001055811">
    <property type="component" value="Linkage Group LG03"/>
</dbReference>
<accession>A0ACB9F546</accession>
<organism evidence="1 2">
    <name type="scientific">Cichorium intybus</name>
    <name type="common">Chicory</name>
    <dbReference type="NCBI Taxonomy" id="13427"/>
    <lineage>
        <taxon>Eukaryota</taxon>
        <taxon>Viridiplantae</taxon>
        <taxon>Streptophyta</taxon>
        <taxon>Embryophyta</taxon>
        <taxon>Tracheophyta</taxon>
        <taxon>Spermatophyta</taxon>
        <taxon>Magnoliopsida</taxon>
        <taxon>eudicotyledons</taxon>
        <taxon>Gunneridae</taxon>
        <taxon>Pentapetalae</taxon>
        <taxon>asterids</taxon>
        <taxon>campanulids</taxon>
        <taxon>Asterales</taxon>
        <taxon>Asteraceae</taxon>
        <taxon>Cichorioideae</taxon>
        <taxon>Cichorieae</taxon>
        <taxon>Cichoriinae</taxon>
        <taxon>Cichorium</taxon>
    </lineage>
</organism>
<sequence>MIADIDQDVDGIEAYISFSQYDFPVAVIIILSPTCQRSPSLYATMSVSHVAHVTGIPRKTVTVHLESGANPADPNSKEKVCISVLV</sequence>
<gene>
    <name evidence="1" type="ORF">L2E82_16289</name>
</gene>
<evidence type="ECO:0000313" key="2">
    <source>
        <dbReference type="Proteomes" id="UP001055811"/>
    </source>
</evidence>
<evidence type="ECO:0000313" key="1">
    <source>
        <dbReference type="EMBL" id="KAI3766237.1"/>
    </source>
</evidence>
<protein>
    <submittedName>
        <fullName evidence="1">Uncharacterized protein</fullName>
    </submittedName>
</protein>
<comment type="caution">
    <text evidence="1">The sequence shown here is derived from an EMBL/GenBank/DDBJ whole genome shotgun (WGS) entry which is preliminary data.</text>
</comment>
<reference evidence="1 2" key="2">
    <citation type="journal article" date="2022" name="Mol. Ecol. Resour.">
        <title>The genomes of chicory, endive, great burdock and yacon provide insights into Asteraceae paleo-polyploidization history and plant inulin production.</title>
        <authorList>
            <person name="Fan W."/>
            <person name="Wang S."/>
            <person name="Wang H."/>
            <person name="Wang A."/>
            <person name="Jiang F."/>
            <person name="Liu H."/>
            <person name="Zhao H."/>
            <person name="Xu D."/>
            <person name="Zhang Y."/>
        </authorList>
    </citation>
    <scope>NUCLEOTIDE SEQUENCE [LARGE SCALE GENOMIC DNA]</scope>
    <source>
        <strain evidence="2">cv. Punajuju</strain>
        <tissue evidence="1">Leaves</tissue>
    </source>
</reference>